<protein>
    <submittedName>
        <fullName evidence="1">Reverse transcriptase</fullName>
    </submittedName>
</protein>
<dbReference type="GO" id="GO:0003964">
    <property type="term" value="F:RNA-directed DNA polymerase activity"/>
    <property type="evidence" value="ECO:0007669"/>
    <property type="project" value="UniProtKB-KW"/>
</dbReference>
<dbReference type="AlphaFoldDB" id="A0AAV4NNG0"/>
<accession>A0AAV4NNG0</accession>
<organism evidence="1 2">
    <name type="scientific">Caerostris extrusa</name>
    <name type="common">Bark spider</name>
    <name type="synonym">Caerostris bankana</name>
    <dbReference type="NCBI Taxonomy" id="172846"/>
    <lineage>
        <taxon>Eukaryota</taxon>
        <taxon>Metazoa</taxon>
        <taxon>Ecdysozoa</taxon>
        <taxon>Arthropoda</taxon>
        <taxon>Chelicerata</taxon>
        <taxon>Arachnida</taxon>
        <taxon>Araneae</taxon>
        <taxon>Araneomorphae</taxon>
        <taxon>Entelegynae</taxon>
        <taxon>Araneoidea</taxon>
        <taxon>Araneidae</taxon>
        <taxon>Caerostris</taxon>
    </lineage>
</organism>
<sequence>MDPHTRWPEAISIKLLSAKTACEALEIFSSVVARCLASYGLVGRWNRVLKDNLHHVIRETPNNWDKQLPYLLFACREMPNSPTDVSPFKLLYVRYARGPLAILKSHGQEKGIYRQLVAQSAADYLQTITICTEKVAEQAVLTAAH</sequence>
<dbReference type="EMBL" id="BPLR01021106">
    <property type="protein sequence ID" value="GIX85909.1"/>
    <property type="molecule type" value="Genomic_DNA"/>
</dbReference>
<dbReference type="InterPro" id="IPR012337">
    <property type="entry name" value="RNaseH-like_sf"/>
</dbReference>
<keyword evidence="1" id="KW-0695">RNA-directed DNA polymerase</keyword>
<comment type="caution">
    <text evidence="1">The sequence shown here is derived from an EMBL/GenBank/DDBJ whole genome shotgun (WGS) entry which is preliminary data.</text>
</comment>
<dbReference type="Gene3D" id="3.30.420.10">
    <property type="entry name" value="Ribonuclease H-like superfamily/Ribonuclease H"/>
    <property type="match status" value="1"/>
</dbReference>
<dbReference type="GO" id="GO:0003676">
    <property type="term" value="F:nucleic acid binding"/>
    <property type="evidence" value="ECO:0007669"/>
    <property type="project" value="InterPro"/>
</dbReference>
<dbReference type="InterPro" id="IPR036397">
    <property type="entry name" value="RNaseH_sf"/>
</dbReference>
<evidence type="ECO:0000313" key="1">
    <source>
        <dbReference type="EMBL" id="GIX85909.1"/>
    </source>
</evidence>
<gene>
    <name evidence="1" type="primary">TY3B-I_943</name>
    <name evidence="1" type="ORF">CEXT_271791</name>
</gene>
<name>A0AAV4NNG0_CAEEX</name>
<reference evidence="1 2" key="1">
    <citation type="submission" date="2021-06" db="EMBL/GenBank/DDBJ databases">
        <title>Caerostris extrusa draft genome.</title>
        <authorList>
            <person name="Kono N."/>
            <person name="Arakawa K."/>
        </authorList>
    </citation>
    <scope>NUCLEOTIDE SEQUENCE [LARGE SCALE GENOMIC DNA]</scope>
</reference>
<keyword evidence="1" id="KW-0808">Transferase</keyword>
<keyword evidence="1" id="KW-0548">Nucleotidyltransferase</keyword>
<dbReference type="Proteomes" id="UP001054945">
    <property type="component" value="Unassembled WGS sequence"/>
</dbReference>
<proteinExistence type="predicted"/>
<evidence type="ECO:0000313" key="2">
    <source>
        <dbReference type="Proteomes" id="UP001054945"/>
    </source>
</evidence>
<keyword evidence="2" id="KW-1185">Reference proteome</keyword>
<dbReference type="SUPFAM" id="SSF53098">
    <property type="entry name" value="Ribonuclease H-like"/>
    <property type="match status" value="1"/>
</dbReference>